<evidence type="ECO:0000256" key="9">
    <source>
        <dbReference type="PIRSR" id="PIRSR038120-2"/>
    </source>
</evidence>
<feature type="site" description="Transition state stabilizer" evidence="10">
    <location>
        <position position="83"/>
    </location>
</feature>
<protein>
    <recommendedName>
        <fullName evidence="7 11">Ubiquitin carboxyl-terminal hydrolase</fullName>
        <ecNumber evidence="7 11">3.4.19.12</ecNumber>
    </recommendedName>
</protein>
<dbReference type="OrthoDB" id="1924260at2759"/>
<dbReference type="PIRSF" id="PIRSF038120">
    <property type="entry name" value="Ubiquitinyl_hydrolase_UCH37"/>
    <property type="match status" value="1"/>
</dbReference>
<dbReference type="PRINTS" id="PR00707">
    <property type="entry name" value="UBCTHYDRLASE"/>
</dbReference>
<dbReference type="InterPro" id="IPR017390">
    <property type="entry name" value="Ubiquitinyl_hydrolase_UCH37"/>
</dbReference>
<dbReference type="SUPFAM" id="SSF54001">
    <property type="entry name" value="Cysteine proteinases"/>
    <property type="match status" value="1"/>
</dbReference>
<proteinExistence type="inferred from homology"/>
<dbReference type="InterPro" id="IPR038765">
    <property type="entry name" value="Papain-like_cys_pep_sf"/>
</dbReference>
<evidence type="ECO:0000313" key="13">
    <source>
        <dbReference type="EMBL" id="KIV99745.1"/>
    </source>
</evidence>
<dbReference type="CDD" id="cd09617">
    <property type="entry name" value="Peptidase_C12_UCH37_BAP1"/>
    <property type="match status" value="1"/>
</dbReference>
<dbReference type="GO" id="GO:0005737">
    <property type="term" value="C:cytoplasm"/>
    <property type="evidence" value="ECO:0007669"/>
    <property type="project" value="TreeGrafter"/>
</dbReference>
<feature type="active site" description="Nucleophile" evidence="8 10">
    <location>
        <position position="89"/>
    </location>
</feature>
<evidence type="ECO:0000256" key="4">
    <source>
        <dbReference type="ARBA" id="ARBA00022786"/>
    </source>
</evidence>
<evidence type="ECO:0000256" key="1">
    <source>
        <dbReference type="ARBA" id="ARBA00000707"/>
    </source>
</evidence>
<accession>A0A0D1XBY0</accession>
<comment type="similarity">
    <text evidence="2 7 10 11">Belongs to the peptidase C12 family.</text>
</comment>
<dbReference type="GO" id="GO:0004843">
    <property type="term" value="F:cysteine-type deubiquitinase activity"/>
    <property type="evidence" value="ECO:0007669"/>
    <property type="project" value="UniProtKB-UniRule"/>
</dbReference>
<dbReference type="STRING" id="253628.A0A0D1XBY0"/>
<dbReference type="VEuPathDB" id="FungiDB:PV09_08666"/>
<evidence type="ECO:0000256" key="2">
    <source>
        <dbReference type="ARBA" id="ARBA00009326"/>
    </source>
</evidence>
<dbReference type="InterPro" id="IPR001578">
    <property type="entry name" value="Peptidase_C12_UCH"/>
</dbReference>
<dbReference type="GO" id="GO:0006511">
    <property type="term" value="P:ubiquitin-dependent protein catabolic process"/>
    <property type="evidence" value="ECO:0007669"/>
    <property type="project" value="UniProtKB-UniRule"/>
</dbReference>
<feature type="active site" description="Proton donor" evidence="8 10">
    <location>
        <position position="165"/>
    </location>
</feature>
<dbReference type="Pfam" id="PF01088">
    <property type="entry name" value="Peptidase_C12"/>
    <property type="match status" value="1"/>
</dbReference>
<dbReference type="GeneID" id="27316639"/>
<dbReference type="Proteomes" id="UP000053259">
    <property type="component" value="Unassembled WGS sequence"/>
</dbReference>
<dbReference type="EC" id="3.4.19.12" evidence="7 11"/>
<dbReference type="Gene3D" id="3.40.532.10">
    <property type="entry name" value="Peptidase C12, ubiquitin carboxyl-terminal hydrolase"/>
    <property type="match status" value="1"/>
</dbReference>
<evidence type="ECO:0000256" key="11">
    <source>
        <dbReference type="RuleBase" id="RU361215"/>
    </source>
</evidence>
<keyword evidence="3 7" id="KW-0645">Protease</keyword>
<dbReference type="InterPro" id="IPR036959">
    <property type="entry name" value="Peptidase_C12_UCH_sf"/>
</dbReference>
<evidence type="ECO:0000313" key="14">
    <source>
        <dbReference type="Proteomes" id="UP000053259"/>
    </source>
</evidence>
<evidence type="ECO:0000256" key="7">
    <source>
        <dbReference type="PIRNR" id="PIRNR038120"/>
    </source>
</evidence>
<dbReference type="RefSeq" id="XP_016209614.1">
    <property type="nucleotide sequence ID" value="XM_016362601.1"/>
</dbReference>
<dbReference type="EMBL" id="KN847572">
    <property type="protein sequence ID" value="KIV99744.1"/>
    <property type="molecule type" value="Genomic_DNA"/>
</dbReference>
<evidence type="ECO:0000256" key="6">
    <source>
        <dbReference type="ARBA" id="ARBA00022807"/>
    </source>
</evidence>
<evidence type="ECO:0000256" key="3">
    <source>
        <dbReference type="ARBA" id="ARBA00022670"/>
    </source>
</evidence>
<dbReference type="EMBL" id="KN847572">
    <property type="protein sequence ID" value="KIV99745.1"/>
    <property type="molecule type" value="Genomic_DNA"/>
</dbReference>
<dbReference type="PROSITE" id="PS52048">
    <property type="entry name" value="UCH_DOMAIN"/>
    <property type="match status" value="1"/>
</dbReference>
<dbReference type="RefSeq" id="XP_016209615.1">
    <property type="nucleotide sequence ID" value="XM_016362602.1"/>
</dbReference>
<dbReference type="Pfam" id="PF18031">
    <property type="entry name" value="UCH_C"/>
    <property type="match status" value="1"/>
</dbReference>
<keyword evidence="4 7" id="KW-0833">Ubl conjugation pathway</keyword>
<keyword evidence="6 7" id="KW-0788">Thiol protease</keyword>
<gene>
    <name evidence="13" type="ORF">PV09_08666</name>
</gene>
<dbReference type="PANTHER" id="PTHR10589:SF16">
    <property type="entry name" value="UBIQUITIN CARBOXYL-TERMINAL HYDROLASE ISOZYME L5"/>
    <property type="match status" value="1"/>
</dbReference>
<dbReference type="HOGENOM" id="CLU_018316_1_0_1"/>
<evidence type="ECO:0000259" key="12">
    <source>
        <dbReference type="PROSITE" id="PS52048"/>
    </source>
</evidence>
<dbReference type="Gene3D" id="1.20.58.860">
    <property type="match status" value="1"/>
</dbReference>
<dbReference type="PANTHER" id="PTHR10589">
    <property type="entry name" value="UBIQUITIN CARBOXYL-TERMINAL HYDROLASE"/>
    <property type="match status" value="1"/>
</dbReference>
<evidence type="ECO:0000256" key="5">
    <source>
        <dbReference type="ARBA" id="ARBA00022801"/>
    </source>
</evidence>
<organism evidence="13 14">
    <name type="scientific">Verruconis gallopava</name>
    <dbReference type="NCBI Taxonomy" id="253628"/>
    <lineage>
        <taxon>Eukaryota</taxon>
        <taxon>Fungi</taxon>
        <taxon>Dikarya</taxon>
        <taxon>Ascomycota</taxon>
        <taxon>Pezizomycotina</taxon>
        <taxon>Dothideomycetes</taxon>
        <taxon>Pleosporomycetidae</taxon>
        <taxon>Venturiales</taxon>
        <taxon>Sympoventuriaceae</taxon>
        <taxon>Verruconis</taxon>
    </lineage>
</organism>
<dbReference type="AlphaFoldDB" id="A0A0D1XBY0"/>
<evidence type="ECO:0000256" key="10">
    <source>
        <dbReference type="PROSITE-ProRule" id="PRU01393"/>
    </source>
</evidence>
<sequence length="304" mass="34422">MSGGWNTIESDAGVFTYLLEGLGAQSVQFEELFALDADYLKQLSPVYGVIFLFKWLSDGKNGNEPSDGTFDDDAAENIFFAAQTIQNACGTQALLSVLLNQDDKVDIGPHLRKFKDFTSGFPAEIRGEALSNSELIREVHNSFARASPFVDETQRLATDDDDVYHFIAYTPINGILYELDGLNRAPISHGPCSFEDFPTKVVPVIQRRITRYPSTEIRFNLLAMRKDPRIAARNIGDIDTLRNEERKRSEWQWENALRRHNFVGFIGELAKGVVRNKLQEGDQAYDAWVEAAKAKTKTRMMERR</sequence>
<dbReference type="FunFam" id="3.40.532.10:FF:000009">
    <property type="entry name" value="Ubiquitin carboxyl-terminal hydrolase"/>
    <property type="match status" value="1"/>
</dbReference>
<keyword evidence="5 7" id="KW-0378">Hydrolase</keyword>
<name>A0A0D1XBY0_9PEZI</name>
<feature type="site" description="Important for enzyme activity" evidence="9 10">
    <location>
        <position position="180"/>
    </location>
</feature>
<evidence type="ECO:0000256" key="8">
    <source>
        <dbReference type="PIRSR" id="PIRSR038120-1"/>
    </source>
</evidence>
<dbReference type="InterPro" id="IPR041507">
    <property type="entry name" value="UCH_C"/>
</dbReference>
<feature type="domain" description="UCH catalytic" evidence="12">
    <location>
        <begin position="4"/>
        <end position="226"/>
    </location>
</feature>
<reference evidence="13 14" key="1">
    <citation type="submission" date="2015-01" db="EMBL/GenBank/DDBJ databases">
        <title>The Genome Sequence of Ochroconis gallopava CBS43764.</title>
        <authorList>
            <consortium name="The Broad Institute Genomics Platform"/>
            <person name="Cuomo C."/>
            <person name="de Hoog S."/>
            <person name="Gorbushina A."/>
            <person name="Stielow B."/>
            <person name="Teixiera M."/>
            <person name="Abouelleil A."/>
            <person name="Chapman S.B."/>
            <person name="Priest M."/>
            <person name="Young S.K."/>
            <person name="Wortman J."/>
            <person name="Nusbaum C."/>
            <person name="Birren B."/>
        </authorList>
    </citation>
    <scope>NUCLEOTIDE SEQUENCE [LARGE SCALE GENOMIC DNA]</scope>
    <source>
        <strain evidence="13 14">CBS 43764</strain>
    </source>
</reference>
<keyword evidence="14" id="KW-1185">Reference proteome</keyword>
<dbReference type="GO" id="GO:0016579">
    <property type="term" value="P:protein deubiquitination"/>
    <property type="evidence" value="ECO:0007669"/>
    <property type="project" value="InterPro"/>
</dbReference>
<comment type="catalytic activity">
    <reaction evidence="1 7 10 11">
        <text>Thiol-dependent hydrolysis of ester, thioester, amide, peptide and isopeptide bonds formed by the C-terminal Gly of ubiquitin (a 76-residue protein attached to proteins as an intracellular targeting signal).</text>
        <dbReference type="EC" id="3.4.19.12"/>
    </reaction>
</comment>